<evidence type="ECO:0008006" key="3">
    <source>
        <dbReference type="Google" id="ProtNLM"/>
    </source>
</evidence>
<dbReference type="RefSeq" id="WP_075977575.1">
    <property type="nucleotide sequence ID" value="NZ_MKQR01000026.1"/>
</dbReference>
<dbReference type="Proteomes" id="UP000186040">
    <property type="component" value="Unassembled WGS sequence"/>
</dbReference>
<accession>A0A1Q9LFT7</accession>
<dbReference type="AlphaFoldDB" id="A0A1Q9LFT7"/>
<dbReference type="EMBL" id="MKQR01000026">
    <property type="protein sequence ID" value="OLR90902.1"/>
    <property type="molecule type" value="Genomic_DNA"/>
</dbReference>
<organism evidence="1 2">
    <name type="scientific">Actinokineospora bangkokensis</name>
    <dbReference type="NCBI Taxonomy" id="1193682"/>
    <lineage>
        <taxon>Bacteria</taxon>
        <taxon>Bacillati</taxon>
        <taxon>Actinomycetota</taxon>
        <taxon>Actinomycetes</taxon>
        <taxon>Pseudonocardiales</taxon>
        <taxon>Pseudonocardiaceae</taxon>
        <taxon>Actinokineospora</taxon>
    </lineage>
</organism>
<proteinExistence type="predicted"/>
<evidence type="ECO:0000313" key="1">
    <source>
        <dbReference type="EMBL" id="OLR90902.1"/>
    </source>
</evidence>
<reference evidence="1 2" key="1">
    <citation type="submission" date="2016-10" db="EMBL/GenBank/DDBJ databases">
        <title>The Draft Genome Sequence of Actinokineospora bangkokensis 44EHWT reveals the biosynthetic pathway of antifungal compounds Thailandins with unusual extender unit butylmalonyl-CoA.</title>
        <authorList>
            <person name="Greule A."/>
            <person name="Intra B."/>
            <person name="Flemming S."/>
            <person name="Rommel M.G."/>
            <person name="Panbangred W."/>
            <person name="Bechthold A."/>
        </authorList>
    </citation>
    <scope>NUCLEOTIDE SEQUENCE [LARGE SCALE GENOMIC DNA]</scope>
    <source>
        <strain evidence="1 2">44EHW</strain>
    </source>
</reference>
<comment type="caution">
    <text evidence="1">The sequence shown here is derived from an EMBL/GenBank/DDBJ whole genome shotgun (WGS) entry which is preliminary data.</text>
</comment>
<gene>
    <name evidence="1" type="ORF">BJP25_30565</name>
</gene>
<sequence length="105" mass="10214">MTGANYNLQAIEQCRAAVAGQAGPVAAAGDGLPVEVDAAAFGQLPSSGALAEAVRALATAAGTELDRAGALLDQVNHALDAIGTSVANTEQAATQSLTAVGGGRR</sequence>
<keyword evidence="2" id="KW-1185">Reference proteome</keyword>
<protein>
    <recommendedName>
        <fullName evidence="3">ESX-1 secretion-associated protein</fullName>
    </recommendedName>
</protein>
<dbReference type="OrthoDB" id="3699970at2"/>
<evidence type="ECO:0000313" key="2">
    <source>
        <dbReference type="Proteomes" id="UP000186040"/>
    </source>
</evidence>
<dbReference type="STRING" id="1193682.BJP25_30565"/>
<name>A0A1Q9LFT7_9PSEU</name>